<keyword evidence="1 3" id="KW-0808">Transferase</keyword>
<dbReference type="CDD" id="cd02440">
    <property type="entry name" value="AdoMet_MTases"/>
    <property type="match status" value="1"/>
</dbReference>
<organism evidence="3 4">
    <name type="scientific">Thermonema lapsum</name>
    <dbReference type="NCBI Taxonomy" id="28195"/>
    <lineage>
        <taxon>Bacteria</taxon>
        <taxon>Pseudomonadati</taxon>
        <taxon>Bacteroidota</taxon>
        <taxon>Cytophagia</taxon>
        <taxon>Cytophagales</taxon>
        <taxon>Thermonemataceae</taxon>
        <taxon>Thermonema</taxon>
    </lineage>
</organism>
<keyword evidence="3" id="KW-0489">Methyltransferase</keyword>
<dbReference type="RefSeq" id="WP_166918804.1">
    <property type="nucleotide sequence ID" value="NZ_JAASRN010000001.1"/>
</dbReference>
<dbReference type="Proteomes" id="UP000537126">
    <property type="component" value="Unassembled WGS sequence"/>
</dbReference>
<reference evidence="3 4" key="1">
    <citation type="submission" date="2020-03" db="EMBL/GenBank/DDBJ databases">
        <title>Genomic Encyclopedia of Type Strains, Phase IV (KMG-IV): sequencing the most valuable type-strain genomes for metagenomic binning, comparative biology and taxonomic classification.</title>
        <authorList>
            <person name="Goeker M."/>
        </authorList>
    </citation>
    <scope>NUCLEOTIDE SEQUENCE [LARGE SCALE GENOMIC DNA]</scope>
    <source>
        <strain evidence="3 4">DSM 5718</strain>
    </source>
</reference>
<dbReference type="InterPro" id="IPR041698">
    <property type="entry name" value="Methyltransf_25"/>
</dbReference>
<protein>
    <submittedName>
        <fullName evidence="3">Cyclopropane fatty-acyl-phospholipid synthase-like methyltransferase</fullName>
    </submittedName>
</protein>
<dbReference type="AlphaFoldDB" id="A0A846MPV3"/>
<proteinExistence type="predicted"/>
<name>A0A846MPV3_9BACT</name>
<dbReference type="InterPro" id="IPR029063">
    <property type="entry name" value="SAM-dependent_MTases_sf"/>
</dbReference>
<evidence type="ECO:0000313" key="3">
    <source>
        <dbReference type="EMBL" id="NIK73584.1"/>
    </source>
</evidence>
<evidence type="ECO:0000313" key="4">
    <source>
        <dbReference type="Proteomes" id="UP000537126"/>
    </source>
</evidence>
<evidence type="ECO:0000259" key="2">
    <source>
        <dbReference type="Pfam" id="PF13649"/>
    </source>
</evidence>
<comment type="caution">
    <text evidence="3">The sequence shown here is derived from an EMBL/GenBank/DDBJ whole genome shotgun (WGS) entry which is preliminary data.</text>
</comment>
<keyword evidence="4" id="KW-1185">Reference proteome</keyword>
<dbReference type="Gene3D" id="3.40.50.150">
    <property type="entry name" value="Vaccinia Virus protein VP39"/>
    <property type="match status" value="1"/>
</dbReference>
<sequence length="211" mass="24527">MKEFWNERYRSEAYVYGEKPNEYLKESLTRFTPGKILFPAEGEGRNAVYAAQLGWHVFAFDQSIEGKKKALKLADKHKVNIHYDVCEFEEASYPPNEFDAIALIFAHFPADKKEAYHQKLLKWLKPRGVIILEAFSKKHIQFNSVNEKVGGPRDIGMLYSAEELKTWFKDLEFIELYETETELNEGLFHVGRGAVVRCIAKKRLMDDEIKA</sequence>
<dbReference type="EMBL" id="JAASRN010000001">
    <property type="protein sequence ID" value="NIK73584.1"/>
    <property type="molecule type" value="Genomic_DNA"/>
</dbReference>
<dbReference type="GO" id="GO:0032259">
    <property type="term" value="P:methylation"/>
    <property type="evidence" value="ECO:0007669"/>
    <property type="project" value="UniProtKB-KW"/>
</dbReference>
<dbReference type="GO" id="GO:0008168">
    <property type="term" value="F:methyltransferase activity"/>
    <property type="evidence" value="ECO:0007669"/>
    <property type="project" value="UniProtKB-KW"/>
</dbReference>
<dbReference type="Pfam" id="PF13649">
    <property type="entry name" value="Methyltransf_25"/>
    <property type="match status" value="1"/>
</dbReference>
<dbReference type="PANTHER" id="PTHR43861">
    <property type="entry name" value="TRANS-ACONITATE 2-METHYLTRANSFERASE-RELATED"/>
    <property type="match status" value="1"/>
</dbReference>
<dbReference type="SUPFAM" id="SSF53335">
    <property type="entry name" value="S-adenosyl-L-methionine-dependent methyltransferases"/>
    <property type="match status" value="1"/>
</dbReference>
<evidence type="ECO:0000256" key="1">
    <source>
        <dbReference type="ARBA" id="ARBA00022679"/>
    </source>
</evidence>
<feature type="domain" description="Methyltransferase" evidence="2">
    <location>
        <begin position="41"/>
        <end position="128"/>
    </location>
</feature>
<dbReference type="PANTHER" id="PTHR43861:SF3">
    <property type="entry name" value="PUTATIVE (AFU_ORTHOLOGUE AFUA_2G14390)-RELATED"/>
    <property type="match status" value="1"/>
</dbReference>
<accession>A0A846MPV3</accession>
<gene>
    <name evidence="3" type="ORF">FHS56_001070</name>
</gene>